<evidence type="ECO:0000259" key="2">
    <source>
        <dbReference type="PROSITE" id="PS50006"/>
    </source>
</evidence>
<evidence type="ECO:0000313" key="4">
    <source>
        <dbReference type="Proteomes" id="UP000654345"/>
    </source>
</evidence>
<sequence>MLVGNILYAYIRKRGARRQLQAVTFACIIAALLVIPAFIWYALYFHAAHTSLSFLEAMIVLAYLAICGWLLPVGASALFLALARPRVAESLLRSTSVQTAATRSNSTGASYVPPRYIPGNPVSLVFGEETPWAWLEYRNGNFQGQRLAFKRAIMTIGRDENCDIWLDDDMVSRHHAEIAWDRGMVFVTDCGSMNGLSLNGQRVKGFARLEHNDLLEVGSHRFIFALAESQEASLEESDPLAHHKWRLTSELGQDTPTGNSRDLPATRPLTDRASVLFSGRVTEDWKDTAEVTRPPTPFQTSTNLGGALTIRDGELVGRSFMLERAVLSVGRGIESDIVINDSSISRRHAQFLRQADGDYVQDLNSRNGTRVNDEYLTKPRLLQGGDIVSVGNIRLEYISMLVAHTSSLPHLITPRPYTAPISGIGPAPIKLPSRQK</sequence>
<dbReference type="SUPFAM" id="SSF49879">
    <property type="entry name" value="SMAD/FHA domain"/>
    <property type="match status" value="2"/>
</dbReference>
<dbReference type="Pfam" id="PF00498">
    <property type="entry name" value="FHA"/>
    <property type="match status" value="2"/>
</dbReference>
<dbReference type="Gene3D" id="2.60.200.20">
    <property type="match status" value="2"/>
</dbReference>
<dbReference type="InterPro" id="IPR008984">
    <property type="entry name" value="SMAD_FHA_dom_sf"/>
</dbReference>
<gene>
    <name evidence="3" type="ORF">KSB_24070</name>
</gene>
<feature type="domain" description="FHA" evidence="2">
    <location>
        <begin position="327"/>
        <end position="376"/>
    </location>
</feature>
<accession>A0ABQ3UMM3</accession>
<evidence type="ECO:0000256" key="1">
    <source>
        <dbReference type="SAM" id="Phobius"/>
    </source>
</evidence>
<proteinExistence type="predicted"/>
<reference evidence="3 4" key="1">
    <citation type="journal article" date="2021" name="Int. J. Syst. Evol. Microbiol.">
        <title>Reticulibacter mediterranei gen. nov., sp. nov., within the new family Reticulibacteraceae fam. nov., and Ktedonospora formicarum gen. nov., sp. nov., Ktedonobacter robiniae sp. nov., Dictyobacter formicarum sp. nov. and Dictyobacter arantiisoli sp. nov., belonging to the class Ktedonobacteria.</title>
        <authorList>
            <person name="Yabe S."/>
            <person name="Zheng Y."/>
            <person name="Wang C.M."/>
            <person name="Sakai Y."/>
            <person name="Abe K."/>
            <person name="Yokota A."/>
            <person name="Donadio S."/>
            <person name="Cavaletti L."/>
            <person name="Monciardini P."/>
        </authorList>
    </citation>
    <scope>NUCLEOTIDE SEQUENCE [LARGE SCALE GENOMIC DNA]</scope>
    <source>
        <strain evidence="3 4">SOSP1-30</strain>
    </source>
</reference>
<keyword evidence="1" id="KW-0812">Transmembrane</keyword>
<feature type="transmembrane region" description="Helical" evidence="1">
    <location>
        <begin position="20"/>
        <end position="45"/>
    </location>
</feature>
<dbReference type="PROSITE" id="PS50006">
    <property type="entry name" value="FHA_DOMAIN"/>
    <property type="match status" value="2"/>
</dbReference>
<dbReference type="InterPro" id="IPR050923">
    <property type="entry name" value="Cell_Proc_Reg/RNA_Proc"/>
</dbReference>
<keyword evidence="4" id="KW-1185">Reference proteome</keyword>
<keyword evidence="1" id="KW-0472">Membrane</keyword>
<keyword evidence="1" id="KW-1133">Transmembrane helix</keyword>
<feature type="domain" description="FHA" evidence="2">
    <location>
        <begin position="154"/>
        <end position="203"/>
    </location>
</feature>
<evidence type="ECO:0000313" key="3">
    <source>
        <dbReference type="EMBL" id="GHO53932.1"/>
    </source>
</evidence>
<organism evidence="3 4">
    <name type="scientific">Ktedonobacter robiniae</name>
    <dbReference type="NCBI Taxonomy" id="2778365"/>
    <lineage>
        <taxon>Bacteria</taxon>
        <taxon>Bacillati</taxon>
        <taxon>Chloroflexota</taxon>
        <taxon>Ktedonobacteria</taxon>
        <taxon>Ktedonobacterales</taxon>
        <taxon>Ktedonobacteraceae</taxon>
        <taxon>Ktedonobacter</taxon>
    </lineage>
</organism>
<dbReference type="CDD" id="cd00060">
    <property type="entry name" value="FHA"/>
    <property type="match status" value="2"/>
</dbReference>
<name>A0ABQ3UMM3_9CHLR</name>
<dbReference type="InterPro" id="IPR000253">
    <property type="entry name" value="FHA_dom"/>
</dbReference>
<dbReference type="Proteomes" id="UP000654345">
    <property type="component" value="Unassembled WGS sequence"/>
</dbReference>
<dbReference type="PANTHER" id="PTHR23308">
    <property type="entry name" value="NUCLEAR INHIBITOR OF PROTEIN PHOSPHATASE-1"/>
    <property type="match status" value="1"/>
</dbReference>
<dbReference type="EMBL" id="BNJG01000001">
    <property type="protein sequence ID" value="GHO53932.1"/>
    <property type="molecule type" value="Genomic_DNA"/>
</dbReference>
<dbReference type="RefSeq" id="WP_201370699.1">
    <property type="nucleotide sequence ID" value="NZ_BNJG01000001.1"/>
</dbReference>
<feature type="transmembrane region" description="Helical" evidence="1">
    <location>
        <begin position="57"/>
        <end position="83"/>
    </location>
</feature>
<protein>
    <recommendedName>
        <fullName evidence="2">FHA domain-containing protein</fullName>
    </recommendedName>
</protein>
<comment type="caution">
    <text evidence="3">The sequence shown here is derived from an EMBL/GenBank/DDBJ whole genome shotgun (WGS) entry which is preliminary data.</text>
</comment>
<dbReference type="SMART" id="SM00240">
    <property type="entry name" value="FHA"/>
    <property type="match status" value="2"/>
</dbReference>